<gene>
    <name evidence="2" type="ORF">CLHUN_23470</name>
</gene>
<reference evidence="2 3" key="1">
    <citation type="submission" date="2017-03" db="EMBL/GenBank/DDBJ databases">
        <title>Genome sequence of Clostridium hungatei DSM 14427.</title>
        <authorList>
            <person name="Poehlein A."/>
            <person name="Daniel R."/>
        </authorList>
    </citation>
    <scope>NUCLEOTIDE SEQUENCE [LARGE SCALE GENOMIC DNA]</scope>
    <source>
        <strain evidence="2 3">DSM 14427</strain>
    </source>
</reference>
<name>A0A1V4SK90_RUMHU</name>
<dbReference type="AlphaFoldDB" id="A0A1V4SK90"/>
<protein>
    <submittedName>
        <fullName evidence="2">Uncharacterized protein</fullName>
    </submittedName>
</protein>
<organism evidence="2 3">
    <name type="scientific">Ruminiclostridium hungatei</name>
    <name type="common">Clostridium hungatei</name>
    <dbReference type="NCBI Taxonomy" id="48256"/>
    <lineage>
        <taxon>Bacteria</taxon>
        <taxon>Bacillati</taxon>
        <taxon>Bacillota</taxon>
        <taxon>Clostridia</taxon>
        <taxon>Eubacteriales</taxon>
        <taxon>Oscillospiraceae</taxon>
        <taxon>Ruminiclostridium</taxon>
    </lineage>
</organism>
<accession>A0A1V4SK90</accession>
<evidence type="ECO:0000313" key="2">
    <source>
        <dbReference type="EMBL" id="OPX43865.1"/>
    </source>
</evidence>
<proteinExistence type="predicted"/>
<feature type="transmembrane region" description="Helical" evidence="1">
    <location>
        <begin position="249"/>
        <end position="271"/>
    </location>
</feature>
<feature type="transmembrane region" description="Helical" evidence="1">
    <location>
        <begin position="145"/>
        <end position="171"/>
    </location>
</feature>
<dbReference type="EMBL" id="MZGX01000014">
    <property type="protein sequence ID" value="OPX43865.1"/>
    <property type="molecule type" value="Genomic_DNA"/>
</dbReference>
<keyword evidence="3" id="KW-1185">Reference proteome</keyword>
<evidence type="ECO:0000256" key="1">
    <source>
        <dbReference type="SAM" id="Phobius"/>
    </source>
</evidence>
<feature type="transmembrane region" description="Helical" evidence="1">
    <location>
        <begin position="183"/>
        <end position="204"/>
    </location>
</feature>
<feature type="transmembrane region" description="Helical" evidence="1">
    <location>
        <begin position="101"/>
        <end position="125"/>
    </location>
</feature>
<comment type="caution">
    <text evidence="2">The sequence shown here is derived from an EMBL/GenBank/DDBJ whole genome shotgun (WGS) entry which is preliminary data.</text>
</comment>
<feature type="transmembrane region" description="Helical" evidence="1">
    <location>
        <begin position="216"/>
        <end position="237"/>
    </location>
</feature>
<evidence type="ECO:0000313" key="3">
    <source>
        <dbReference type="Proteomes" id="UP000191554"/>
    </source>
</evidence>
<sequence length="279" mass="29621">MVFTKLITAPTFLNNCGSVVASHFTIWSSTLPPPVAKARAISAAICAASSRTLNTFLKSIVRNFLMPAIIDLYSFCIPANKPSTALAIKFSAAVTPFLSKFAAAFTALTALSTALSISPHIFLAMPGNLANTAFTRPLSIVPRPFIALTISFLPASISPSAACFAFSNIVFTAWRSLSNTKLTAFLTASTAFSTLSLAQSQAFWNMFLCSFSPSFFFSSASFLAVLHSLFASVSACARVPFTSASFSSLIFPTSFFFFSASAPASLSYSAVAEFTSVLH</sequence>
<keyword evidence="1" id="KW-0472">Membrane</keyword>
<dbReference type="Proteomes" id="UP000191554">
    <property type="component" value="Unassembled WGS sequence"/>
</dbReference>
<keyword evidence="1" id="KW-1133">Transmembrane helix</keyword>
<keyword evidence="1" id="KW-0812">Transmembrane</keyword>